<name>C1MWW8_MICPC</name>
<dbReference type="PRINTS" id="PR00421">
    <property type="entry name" value="THIOREDOXIN"/>
</dbReference>
<dbReference type="GO" id="GO:0005783">
    <property type="term" value="C:endoplasmic reticulum"/>
    <property type="evidence" value="ECO:0007669"/>
    <property type="project" value="TreeGrafter"/>
</dbReference>
<feature type="non-terminal residue" evidence="4">
    <location>
        <position position="1"/>
    </location>
</feature>
<protein>
    <submittedName>
        <fullName evidence="4">Predicted protein</fullName>
    </submittedName>
</protein>
<organism evidence="5">
    <name type="scientific">Micromonas pusilla (strain CCMP1545)</name>
    <name type="common">Picoplanktonic green alga</name>
    <dbReference type="NCBI Taxonomy" id="564608"/>
    <lineage>
        <taxon>Eukaryota</taxon>
        <taxon>Viridiplantae</taxon>
        <taxon>Chlorophyta</taxon>
        <taxon>Mamiellophyceae</taxon>
        <taxon>Mamiellales</taxon>
        <taxon>Mamiellaceae</taxon>
        <taxon>Micromonas</taxon>
    </lineage>
</organism>
<evidence type="ECO:0000259" key="3">
    <source>
        <dbReference type="PROSITE" id="PS51352"/>
    </source>
</evidence>
<gene>
    <name evidence="4" type="ORF">MICPUCDRAFT_9627</name>
</gene>
<dbReference type="PROSITE" id="PS51352">
    <property type="entry name" value="THIOREDOXIN_2"/>
    <property type="match status" value="1"/>
</dbReference>
<feature type="non-terminal residue" evidence="4">
    <location>
        <position position="68"/>
    </location>
</feature>
<dbReference type="GO" id="GO:0006457">
    <property type="term" value="P:protein folding"/>
    <property type="evidence" value="ECO:0007669"/>
    <property type="project" value="TreeGrafter"/>
</dbReference>
<dbReference type="OrthoDB" id="72053at2759"/>
<evidence type="ECO:0000256" key="2">
    <source>
        <dbReference type="ARBA" id="ARBA00022729"/>
    </source>
</evidence>
<dbReference type="InterPro" id="IPR051063">
    <property type="entry name" value="PDI"/>
</dbReference>
<sequence length="68" mass="7435">QTTGPWFVKFHAPWCGHCRALAPTWANVAEELDGAVAVADVDCTANPGTCDRFNKVVKGYPTLVLFRD</sequence>
<dbReference type="Proteomes" id="UP000001876">
    <property type="component" value="Unassembled WGS sequence"/>
</dbReference>
<dbReference type="SUPFAM" id="SSF52833">
    <property type="entry name" value="Thioredoxin-like"/>
    <property type="match status" value="1"/>
</dbReference>
<dbReference type="RefSeq" id="XP_003059703.1">
    <property type="nucleotide sequence ID" value="XM_003059657.1"/>
</dbReference>
<evidence type="ECO:0000313" key="5">
    <source>
        <dbReference type="Proteomes" id="UP000001876"/>
    </source>
</evidence>
<dbReference type="InterPro" id="IPR036249">
    <property type="entry name" value="Thioredoxin-like_sf"/>
</dbReference>
<accession>C1MWW8</accession>
<dbReference type="KEGG" id="mpp:MICPUCDRAFT_9627"/>
<evidence type="ECO:0000256" key="1">
    <source>
        <dbReference type="ARBA" id="ARBA00006347"/>
    </source>
</evidence>
<dbReference type="InterPro" id="IPR013766">
    <property type="entry name" value="Thioredoxin_domain"/>
</dbReference>
<dbReference type="OMA" id="CKQLAPH"/>
<keyword evidence="2" id="KW-0732">Signal</keyword>
<reference evidence="4 5" key="1">
    <citation type="journal article" date="2009" name="Science">
        <title>Green evolution and dynamic adaptations revealed by genomes of the marine picoeukaryotes Micromonas.</title>
        <authorList>
            <person name="Worden A.Z."/>
            <person name="Lee J.H."/>
            <person name="Mock T."/>
            <person name="Rouze P."/>
            <person name="Simmons M.P."/>
            <person name="Aerts A.L."/>
            <person name="Allen A.E."/>
            <person name="Cuvelier M.L."/>
            <person name="Derelle E."/>
            <person name="Everett M.V."/>
            <person name="Foulon E."/>
            <person name="Grimwood J."/>
            <person name="Gundlach H."/>
            <person name="Henrissat B."/>
            <person name="Napoli C."/>
            <person name="McDonald S.M."/>
            <person name="Parker M.S."/>
            <person name="Rombauts S."/>
            <person name="Salamov A."/>
            <person name="Von Dassow P."/>
            <person name="Badger J.H."/>
            <person name="Coutinho P.M."/>
            <person name="Demir E."/>
            <person name="Dubchak I."/>
            <person name="Gentemann C."/>
            <person name="Eikrem W."/>
            <person name="Gready J.E."/>
            <person name="John U."/>
            <person name="Lanier W."/>
            <person name="Lindquist E.A."/>
            <person name="Lucas S."/>
            <person name="Mayer K.F."/>
            <person name="Moreau H."/>
            <person name="Not F."/>
            <person name="Otillar R."/>
            <person name="Panaud O."/>
            <person name="Pangilinan J."/>
            <person name="Paulsen I."/>
            <person name="Piegu B."/>
            <person name="Poliakov A."/>
            <person name="Robbens S."/>
            <person name="Schmutz J."/>
            <person name="Toulza E."/>
            <person name="Wyss T."/>
            <person name="Zelensky A."/>
            <person name="Zhou K."/>
            <person name="Armbrust E.V."/>
            <person name="Bhattacharya D."/>
            <person name="Goodenough U.W."/>
            <person name="Van de Peer Y."/>
            <person name="Grigoriev I.V."/>
        </authorList>
    </citation>
    <scope>NUCLEOTIDE SEQUENCE [LARGE SCALE GENOMIC DNA]</scope>
    <source>
        <strain evidence="4 5">CCMP1545</strain>
    </source>
</reference>
<feature type="domain" description="Thioredoxin" evidence="3">
    <location>
        <begin position="1"/>
        <end position="68"/>
    </location>
</feature>
<dbReference type="Pfam" id="PF00085">
    <property type="entry name" value="Thioredoxin"/>
    <property type="match status" value="1"/>
</dbReference>
<comment type="similarity">
    <text evidence="1">Belongs to the protein disulfide isomerase family.</text>
</comment>
<dbReference type="PANTHER" id="PTHR45672:SF3">
    <property type="entry name" value="THIOREDOXIN DOMAIN-CONTAINING PROTEIN 5"/>
    <property type="match status" value="1"/>
</dbReference>
<dbReference type="PROSITE" id="PS00194">
    <property type="entry name" value="THIOREDOXIN_1"/>
    <property type="match status" value="1"/>
</dbReference>
<keyword evidence="5" id="KW-1185">Reference proteome</keyword>
<proteinExistence type="inferred from homology"/>
<dbReference type="InterPro" id="IPR017937">
    <property type="entry name" value="Thioredoxin_CS"/>
</dbReference>
<dbReference type="STRING" id="564608.C1MWW8"/>
<evidence type="ECO:0000313" key="4">
    <source>
        <dbReference type="EMBL" id="EEH55655.1"/>
    </source>
</evidence>
<dbReference type="AlphaFoldDB" id="C1MWW8"/>
<dbReference type="CDD" id="cd02961">
    <property type="entry name" value="PDI_a_family"/>
    <property type="match status" value="1"/>
</dbReference>
<dbReference type="eggNOG" id="KOG0190">
    <property type="taxonomic scope" value="Eukaryota"/>
</dbReference>
<dbReference type="GO" id="GO:0003756">
    <property type="term" value="F:protein disulfide isomerase activity"/>
    <property type="evidence" value="ECO:0007669"/>
    <property type="project" value="TreeGrafter"/>
</dbReference>
<dbReference type="GeneID" id="9685433"/>
<dbReference type="EMBL" id="GG663741">
    <property type="protein sequence ID" value="EEH55655.1"/>
    <property type="molecule type" value="Genomic_DNA"/>
</dbReference>
<dbReference type="PANTHER" id="PTHR45672">
    <property type="entry name" value="PROTEIN DISULFIDE-ISOMERASE C17H9.14C-RELATED"/>
    <property type="match status" value="1"/>
</dbReference>
<dbReference type="Gene3D" id="3.40.30.10">
    <property type="entry name" value="Glutaredoxin"/>
    <property type="match status" value="1"/>
</dbReference>